<proteinExistence type="predicted"/>
<accession>A0ABQ0LXZ9</accession>
<dbReference type="Pfam" id="PF24016">
    <property type="entry name" value="DUF7330"/>
    <property type="match status" value="1"/>
</dbReference>
<evidence type="ECO:0000313" key="2">
    <source>
        <dbReference type="EMBL" id="GAT55963.1"/>
    </source>
</evidence>
<name>A0ABQ0LXZ9_MYCCL</name>
<dbReference type="EMBL" id="DF849190">
    <property type="protein sequence ID" value="GAT55963.1"/>
    <property type="molecule type" value="Genomic_DNA"/>
</dbReference>
<feature type="domain" description="DUF7330" evidence="1">
    <location>
        <begin position="45"/>
        <end position="132"/>
    </location>
</feature>
<dbReference type="InterPro" id="IPR055754">
    <property type="entry name" value="DUF7330"/>
</dbReference>
<sequence>MSSSDHSLLYNEKQGLIDMPSGTHRVKYLAGEEWDFYVDTPQHKTVDLSLVLPHFRARNQPIEERISMFVGAESAPMKLKVCRSVFRSKFELEVRASTSDVIVYLPSDFKGVIHCHKSAKSLKFSDGFVNRIMANVRLNDHASIDDDEVVVATAGSVTFRMWDCATNAPECTQKEALKRLFGCSRKAPETSHDWDFLLED</sequence>
<reference evidence="2" key="1">
    <citation type="submission" date="2014-09" db="EMBL/GenBank/DDBJ databases">
        <title>Genome sequence of the luminous mushroom Mycena chlorophos for searching fungal bioluminescence genes.</title>
        <authorList>
            <person name="Tanaka Y."/>
            <person name="Kasuga D."/>
            <person name="Oba Y."/>
            <person name="Hase S."/>
            <person name="Sato K."/>
            <person name="Oba Y."/>
            <person name="Sakakibara Y."/>
        </authorList>
    </citation>
    <scope>NUCLEOTIDE SEQUENCE</scope>
</reference>
<evidence type="ECO:0000259" key="1">
    <source>
        <dbReference type="Pfam" id="PF24016"/>
    </source>
</evidence>
<gene>
    <name evidence="2" type="ORF">MCHLO_12676</name>
</gene>
<dbReference type="Proteomes" id="UP000815677">
    <property type="component" value="Unassembled WGS sequence"/>
</dbReference>
<protein>
    <recommendedName>
        <fullName evidence="1">DUF7330 domain-containing protein</fullName>
    </recommendedName>
</protein>
<organism evidence="2 3">
    <name type="scientific">Mycena chlorophos</name>
    <name type="common">Agaric fungus</name>
    <name type="synonym">Agaricus chlorophos</name>
    <dbReference type="NCBI Taxonomy" id="658473"/>
    <lineage>
        <taxon>Eukaryota</taxon>
        <taxon>Fungi</taxon>
        <taxon>Dikarya</taxon>
        <taxon>Basidiomycota</taxon>
        <taxon>Agaricomycotina</taxon>
        <taxon>Agaricomycetes</taxon>
        <taxon>Agaricomycetidae</taxon>
        <taxon>Agaricales</taxon>
        <taxon>Marasmiineae</taxon>
        <taxon>Mycenaceae</taxon>
        <taxon>Mycena</taxon>
    </lineage>
</organism>
<keyword evidence="3" id="KW-1185">Reference proteome</keyword>
<evidence type="ECO:0000313" key="3">
    <source>
        <dbReference type="Proteomes" id="UP000815677"/>
    </source>
</evidence>